<dbReference type="Pfam" id="PF00072">
    <property type="entry name" value="Response_reg"/>
    <property type="match status" value="1"/>
</dbReference>
<dbReference type="InterPro" id="IPR035965">
    <property type="entry name" value="PAS-like_dom_sf"/>
</dbReference>
<comment type="subcellular location">
    <subcellularLocation>
        <location evidence="2">Membrane</location>
        <topology evidence="2">Multi-pass membrane protein</topology>
    </subcellularLocation>
</comment>
<feature type="transmembrane region" description="Helical" evidence="12">
    <location>
        <begin position="416"/>
        <end position="437"/>
    </location>
</feature>
<name>A0A3L7JFF3_9HYPH</name>
<dbReference type="Gene3D" id="1.20.1730.10">
    <property type="entry name" value="Sodium/glucose cotransporter"/>
    <property type="match status" value="1"/>
</dbReference>
<comment type="caution">
    <text evidence="15">The sequence shown here is derived from an EMBL/GenBank/DDBJ whole genome shotgun (WGS) entry which is preliminary data.</text>
</comment>
<keyword evidence="7 12" id="KW-0812">Transmembrane</keyword>
<evidence type="ECO:0000256" key="8">
    <source>
        <dbReference type="ARBA" id="ARBA00022777"/>
    </source>
</evidence>
<dbReference type="CDD" id="cd00082">
    <property type="entry name" value="HisKA"/>
    <property type="match status" value="1"/>
</dbReference>
<evidence type="ECO:0000256" key="9">
    <source>
        <dbReference type="ARBA" id="ARBA00022989"/>
    </source>
</evidence>
<dbReference type="SUPFAM" id="SSF55874">
    <property type="entry name" value="ATPase domain of HSP90 chaperone/DNA topoisomerase II/histidine kinase"/>
    <property type="match status" value="1"/>
</dbReference>
<evidence type="ECO:0000256" key="10">
    <source>
        <dbReference type="ARBA" id="ARBA00023136"/>
    </source>
</evidence>
<evidence type="ECO:0000256" key="11">
    <source>
        <dbReference type="PROSITE-ProRule" id="PRU00169"/>
    </source>
</evidence>
<dbReference type="PANTHER" id="PTHR43047">
    <property type="entry name" value="TWO-COMPONENT HISTIDINE PROTEIN KINASE"/>
    <property type="match status" value="1"/>
</dbReference>
<gene>
    <name evidence="15" type="ORF">D8780_02170</name>
</gene>
<dbReference type="SUPFAM" id="SSF52172">
    <property type="entry name" value="CheY-like"/>
    <property type="match status" value="1"/>
</dbReference>
<dbReference type="Proteomes" id="UP000281094">
    <property type="component" value="Unassembled WGS sequence"/>
</dbReference>
<feature type="transmembrane region" description="Helical" evidence="12">
    <location>
        <begin position="152"/>
        <end position="180"/>
    </location>
</feature>
<keyword evidence="9 12" id="KW-1133">Transmembrane helix</keyword>
<dbReference type="CDD" id="cd10322">
    <property type="entry name" value="SLC5sbd"/>
    <property type="match status" value="1"/>
</dbReference>
<dbReference type="Gene3D" id="3.30.450.20">
    <property type="entry name" value="PAS domain"/>
    <property type="match status" value="1"/>
</dbReference>
<dbReference type="InterPro" id="IPR038377">
    <property type="entry name" value="Na/Glc_symporter_sf"/>
</dbReference>
<dbReference type="GO" id="GO:0022857">
    <property type="term" value="F:transmembrane transporter activity"/>
    <property type="evidence" value="ECO:0007669"/>
    <property type="project" value="InterPro"/>
</dbReference>
<dbReference type="InterPro" id="IPR005467">
    <property type="entry name" value="His_kinase_dom"/>
</dbReference>
<feature type="transmembrane region" description="Helical" evidence="12">
    <location>
        <begin position="387"/>
        <end position="404"/>
    </location>
</feature>
<keyword evidence="5 11" id="KW-0597">Phosphoprotein</keyword>
<dbReference type="Pfam" id="PF02518">
    <property type="entry name" value="HATPase_c"/>
    <property type="match status" value="1"/>
</dbReference>
<dbReference type="InterPro" id="IPR003661">
    <property type="entry name" value="HisK_dim/P_dom"/>
</dbReference>
<dbReference type="Gene3D" id="3.30.565.10">
    <property type="entry name" value="Histidine kinase-like ATPase, C-terminal domain"/>
    <property type="match status" value="1"/>
</dbReference>
<feature type="transmembrane region" description="Helical" evidence="12">
    <location>
        <begin position="6"/>
        <end position="24"/>
    </location>
</feature>
<evidence type="ECO:0000256" key="5">
    <source>
        <dbReference type="ARBA" id="ARBA00022553"/>
    </source>
</evidence>
<comment type="catalytic activity">
    <reaction evidence="1">
        <text>ATP + protein L-histidine = ADP + protein N-phospho-L-histidine.</text>
        <dbReference type="EC" id="2.7.13.3"/>
    </reaction>
</comment>
<dbReference type="InterPro" id="IPR004358">
    <property type="entry name" value="Sig_transdc_His_kin-like_C"/>
</dbReference>
<dbReference type="SMART" id="SM00388">
    <property type="entry name" value="HisKA"/>
    <property type="match status" value="1"/>
</dbReference>
<keyword evidence="8 15" id="KW-0418">Kinase</keyword>
<feature type="transmembrane region" description="Helical" evidence="12">
    <location>
        <begin position="284"/>
        <end position="309"/>
    </location>
</feature>
<feature type="modified residue" description="4-aspartylphosphate" evidence="11">
    <location>
        <position position="1097"/>
    </location>
</feature>
<evidence type="ECO:0000256" key="2">
    <source>
        <dbReference type="ARBA" id="ARBA00004141"/>
    </source>
</evidence>
<dbReference type="GO" id="GO:0009927">
    <property type="term" value="F:histidine phosphotransfer kinase activity"/>
    <property type="evidence" value="ECO:0007669"/>
    <property type="project" value="TreeGrafter"/>
</dbReference>
<protein>
    <recommendedName>
        <fullName evidence="4">histidine kinase</fullName>
        <ecNumber evidence="4">2.7.13.3</ecNumber>
    </recommendedName>
</protein>
<feature type="transmembrane region" description="Helical" evidence="12">
    <location>
        <begin position="192"/>
        <end position="220"/>
    </location>
</feature>
<evidence type="ECO:0000259" key="13">
    <source>
        <dbReference type="PROSITE" id="PS50109"/>
    </source>
</evidence>
<dbReference type="SMART" id="SM00448">
    <property type="entry name" value="REC"/>
    <property type="match status" value="1"/>
</dbReference>
<evidence type="ECO:0000256" key="12">
    <source>
        <dbReference type="SAM" id="Phobius"/>
    </source>
</evidence>
<evidence type="ECO:0000256" key="3">
    <source>
        <dbReference type="ARBA" id="ARBA00006434"/>
    </source>
</evidence>
<feature type="transmembrane region" description="Helical" evidence="12">
    <location>
        <begin position="245"/>
        <end position="263"/>
    </location>
</feature>
<organism evidence="15 16">
    <name type="scientific">Notoacmeibacter ruber</name>
    <dbReference type="NCBI Taxonomy" id="2670375"/>
    <lineage>
        <taxon>Bacteria</taxon>
        <taxon>Pseudomonadati</taxon>
        <taxon>Pseudomonadota</taxon>
        <taxon>Alphaproteobacteria</taxon>
        <taxon>Hyphomicrobiales</taxon>
        <taxon>Notoacmeibacteraceae</taxon>
        <taxon>Notoacmeibacter</taxon>
    </lineage>
</organism>
<dbReference type="FunFam" id="1.10.287.130:FF:000063">
    <property type="entry name" value="Hybrid sensor histidine kinase/response regulator"/>
    <property type="match status" value="1"/>
</dbReference>
<reference evidence="15 16" key="1">
    <citation type="submission" date="2018-10" db="EMBL/GenBank/DDBJ databases">
        <title>Notoacmeibacter sp. M2BS9Y-3-1, whole genome shotgun sequence.</title>
        <authorList>
            <person name="Tuo L."/>
        </authorList>
    </citation>
    <scope>NUCLEOTIDE SEQUENCE [LARGE SCALE GENOMIC DNA]</scope>
    <source>
        <strain evidence="15 16">M2BS9Y-3-1</strain>
    </source>
</reference>
<feature type="transmembrane region" description="Helical" evidence="12">
    <location>
        <begin position="67"/>
        <end position="85"/>
    </location>
</feature>
<feature type="transmembrane region" description="Helical" evidence="12">
    <location>
        <begin position="112"/>
        <end position="132"/>
    </location>
</feature>
<feature type="transmembrane region" description="Helical" evidence="12">
    <location>
        <begin position="44"/>
        <end position="61"/>
    </location>
</feature>
<dbReference type="SUPFAM" id="SSF47384">
    <property type="entry name" value="Homodimeric domain of signal transducing histidine kinase"/>
    <property type="match status" value="1"/>
</dbReference>
<dbReference type="InterPro" id="IPR001789">
    <property type="entry name" value="Sig_transdc_resp-reg_receiver"/>
</dbReference>
<dbReference type="PANTHER" id="PTHR43047:SF9">
    <property type="entry name" value="HISTIDINE KINASE"/>
    <property type="match status" value="1"/>
</dbReference>
<comment type="similarity">
    <text evidence="3">Belongs to the sodium:solute symporter (SSF) (TC 2.A.21) family.</text>
</comment>
<dbReference type="EMBL" id="RCWN01000001">
    <property type="protein sequence ID" value="RLQ87192.1"/>
    <property type="molecule type" value="Genomic_DNA"/>
</dbReference>
<keyword evidence="6" id="KW-0808">Transferase</keyword>
<dbReference type="InterPro" id="IPR036890">
    <property type="entry name" value="HATPase_C_sf"/>
</dbReference>
<dbReference type="InterPro" id="IPR003594">
    <property type="entry name" value="HATPase_dom"/>
</dbReference>
<dbReference type="PROSITE" id="PS50110">
    <property type="entry name" value="RESPONSE_REGULATORY"/>
    <property type="match status" value="1"/>
</dbReference>
<evidence type="ECO:0000259" key="14">
    <source>
        <dbReference type="PROSITE" id="PS50110"/>
    </source>
</evidence>
<dbReference type="Gene3D" id="1.10.287.130">
    <property type="match status" value="1"/>
</dbReference>
<keyword evidence="10 12" id="KW-0472">Membrane</keyword>
<dbReference type="FunFam" id="3.30.565.10:FF:000049">
    <property type="entry name" value="Two-component sensor histidine kinase"/>
    <property type="match status" value="1"/>
</dbReference>
<dbReference type="Pfam" id="PF00512">
    <property type="entry name" value="HisKA"/>
    <property type="match status" value="1"/>
</dbReference>
<dbReference type="InterPro" id="IPR001734">
    <property type="entry name" value="Na/solute_symporter"/>
</dbReference>
<dbReference type="PROSITE" id="PS50109">
    <property type="entry name" value="HIS_KIN"/>
    <property type="match status" value="1"/>
</dbReference>
<dbReference type="EC" id="2.7.13.3" evidence="4"/>
<keyword evidence="16" id="KW-1185">Reference proteome</keyword>
<evidence type="ECO:0000256" key="4">
    <source>
        <dbReference type="ARBA" id="ARBA00012438"/>
    </source>
</evidence>
<dbReference type="Gene3D" id="3.40.50.2300">
    <property type="match status" value="1"/>
</dbReference>
<evidence type="ECO:0000313" key="16">
    <source>
        <dbReference type="Proteomes" id="UP000281094"/>
    </source>
</evidence>
<dbReference type="SUPFAM" id="SSF55785">
    <property type="entry name" value="PYP-like sensor domain (PAS domain)"/>
    <property type="match status" value="1"/>
</dbReference>
<dbReference type="PROSITE" id="PS50283">
    <property type="entry name" value="NA_SOLUT_SYMP_3"/>
    <property type="match status" value="1"/>
</dbReference>
<accession>A0A3L7JFF3</accession>
<dbReference type="Pfam" id="PF12860">
    <property type="entry name" value="PAS_7"/>
    <property type="match status" value="1"/>
</dbReference>
<sequence>MNGWVISLVALSYLTVLFVVAALGDRAQKSRDRRARPIRYALSLAVYCTSWTFFGSVGVAANNGLQFLAIYIGPALVFILATPFLKRITRLSKAERITSVADFLASRYGKSFSIASIATLIATVGVVPYIALQLKAIAAAVTLMAETRGVGAAALPMPIGVGGIAFWVTVLLAIFAMLFGTRQTDATEHQDGLVFAIAIESVVKLAAFLIVGFSVSFLLFEPTSLWEQVSNHPAVWNSLSNDTPMIGWITMTVLSGSAILLLPRQFYVMVVENRSEKEVERARWLFPLYLVAINIFVLPIALVGLTTVGGQTTPDLYVLSIPLLAGNEWLSIVALVGGLSAATAMVIMASVALSIMISNDLIMPVVLHRTLGMRWADHEDWSRTILFIRRLAIAALLAAGYFYYRSIENEALLASIGLLSFAAIAQFLPAFLGGLLWRNANGRGAIAGMLVGISAWFYTLLLPSILPQDIAFLAEGPFGLTFLRPQALFGLNLPPLEHGTLVSLAANTLAFIACSLSRRAYPRERIQAALFVPRGAGRPPFPRKIKTELTVGELQTTIGRYLGHERTARSFESWQRRENITFEPSDIANGQILRFSESLLGSAVGSSSARLILSLLLERYDTNASFAYSLLDDATEALQQNRGLLQIALDQMEQGITVFDQDLRLTCWNRRFRTLFNLPEALGEVGTPLSDVVEHLARQGEIEQAEVESIIDRLARSLPPWELELRQSGRIIEMRTQPMPEGGVVGTYTDITSQVEADRALKRANEGLEAAVAARTHELLNVNGELVDARRAAEEANLGKTRFLAAVGHDILQPLNAARLYCSAAGERMGKEGTEKSGDLTETVGRIDASLDAVENILSAVLDISRLDTGAMTPSLSTFQLGGVLRQVGTALAPLAEAKGVELRVLPSSVVVETDINLLRRLVQNLLSNAVKYTRQGRILLGVRRRGAFVDIQVFDTGIGMAADQLTEIFDEFARLEEGALEAEGLGLGLSIVDRIARVLGLDVSVRSRHGQGTCFSVRLPVSAAKTTSETRLAMPTPAIAADMENLTVLIIDNEPDILDGMELLLTGWGCSVLRATGSAAIEALPGDDAPEMILADYHLNGETGFTAIQTARSRFGHSIPAVLVTADRSKSVMGDALERDIPVLNKPVKPARLRLVMSRQKKAIRTAAE</sequence>
<evidence type="ECO:0000256" key="7">
    <source>
        <dbReference type="ARBA" id="ARBA00022692"/>
    </source>
</evidence>
<dbReference type="AlphaFoldDB" id="A0A3L7JFF3"/>
<dbReference type="RefSeq" id="WP_121644160.1">
    <property type="nucleotide sequence ID" value="NZ_RCWN01000001.1"/>
</dbReference>
<feature type="transmembrane region" description="Helical" evidence="12">
    <location>
        <begin position="444"/>
        <end position="466"/>
    </location>
</feature>
<dbReference type="GO" id="GO:0005886">
    <property type="term" value="C:plasma membrane"/>
    <property type="evidence" value="ECO:0007669"/>
    <property type="project" value="TreeGrafter"/>
</dbReference>
<dbReference type="InterPro" id="IPR036097">
    <property type="entry name" value="HisK_dim/P_sf"/>
</dbReference>
<feature type="transmembrane region" description="Helical" evidence="12">
    <location>
        <begin position="329"/>
        <end position="353"/>
    </location>
</feature>
<dbReference type="InterPro" id="IPR011006">
    <property type="entry name" value="CheY-like_superfamily"/>
</dbReference>
<feature type="domain" description="Response regulatory" evidence="14">
    <location>
        <begin position="1048"/>
        <end position="1162"/>
    </location>
</feature>
<evidence type="ECO:0000313" key="15">
    <source>
        <dbReference type="EMBL" id="RLQ87192.1"/>
    </source>
</evidence>
<dbReference type="GO" id="GO:0000155">
    <property type="term" value="F:phosphorelay sensor kinase activity"/>
    <property type="evidence" value="ECO:0007669"/>
    <property type="project" value="InterPro"/>
</dbReference>
<feature type="domain" description="Histidine kinase" evidence="13">
    <location>
        <begin position="806"/>
        <end position="1024"/>
    </location>
</feature>
<evidence type="ECO:0000256" key="1">
    <source>
        <dbReference type="ARBA" id="ARBA00000085"/>
    </source>
</evidence>
<proteinExistence type="inferred from homology"/>
<dbReference type="SMART" id="SM00387">
    <property type="entry name" value="HATPase_c"/>
    <property type="match status" value="1"/>
</dbReference>
<dbReference type="PRINTS" id="PR00344">
    <property type="entry name" value="BCTRLSENSOR"/>
</dbReference>
<evidence type="ECO:0000256" key="6">
    <source>
        <dbReference type="ARBA" id="ARBA00022679"/>
    </source>
</evidence>